<name>A0AC34G2L7_9BILA</name>
<reference evidence="2" key="1">
    <citation type="submission" date="2022-11" db="UniProtKB">
        <authorList>
            <consortium name="WormBaseParasite"/>
        </authorList>
    </citation>
    <scope>IDENTIFICATION</scope>
</reference>
<sequence length="167" mass="19460">MDDLIFLAASATHVDLNECTVTNKNGSIVQLEKIFVNFPQLKLFSISFIPNVSNISTNTIKELVKLPQFLNIGRLYMRQIPDSFDIEAIYEYLKKTQKNFFLRLEFPSSISDAYLTRLEAIVDDILETSSSFNYIQPYIRIPNLNANKHCALRILFKEHRHLWFPQI</sequence>
<evidence type="ECO:0000313" key="2">
    <source>
        <dbReference type="WBParaSite" id="ES5_v2.g23880.t1"/>
    </source>
</evidence>
<organism evidence="1 2">
    <name type="scientific">Panagrolaimus sp. ES5</name>
    <dbReference type="NCBI Taxonomy" id="591445"/>
    <lineage>
        <taxon>Eukaryota</taxon>
        <taxon>Metazoa</taxon>
        <taxon>Ecdysozoa</taxon>
        <taxon>Nematoda</taxon>
        <taxon>Chromadorea</taxon>
        <taxon>Rhabditida</taxon>
        <taxon>Tylenchina</taxon>
        <taxon>Panagrolaimomorpha</taxon>
        <taxon>Panagrolaimoidea</taxon>
        <taxon>Panagrolaimidae</taxon>
        <taxon>Panagrolaimus</taxon>
    </lineage>
</organism>
<proteinExistence type="predicted"/>
<accession>A0AC34G2L7</accession>
<protein>
    <submittedName>
        <fullName evidence="2">Uncharacterized protein</fullName>
    </submittedName>
</protein>
<dbReference type="Proteomes" id="UP000887579">
    <property type="component" value="Unplaced"/>
</dbReference>
<evidence type="ECO:0000313" key="1">
    <source>
        <dbReference type="Proteomes" id="UP000887579"/>
    </source>
</evidence>
<dbReference type="WBParaSite" id="ES5_v2.g23880.t1">
    <property type="protein sequence ID" value="ES5_v2.g23880.t1"/>
    <property type="gene ID" value="ES5_v2.g23880"/>
</dbReference>